<proteinExistence type="predicted"/>
<evidence type="ECO:0000313" key="2">
    <source>
        <dbReference type="Proteomes" id="UP000191240"/>
    </source>
</evidence>
<dbReference type="AlphaFoldDB" id="A0A1M6B874"/>
<protein>
    <submittedName>
        <fullName evidence="1">Uncharacterized protein</fullName>
    </submittedName>
</protein>
<gene>
    <name evidence="1" type="ORF">SAMN02745671_00652</name>
</gene>
<evidence type="ECO:0000313" key="1">
    <source>
        <dbReference type="EMBL" id="SHI44673.1"/>
    </source>
</evidence>
<accession>A0A1M6B874</accession>
<dbReference type="Proteomes" id="UP000191240">
    <property type="component" value="Unassembled WGS sequence"/>
</dbReference>
<organism evidence="1 2">
    <name type="scientific">Anaerovibrio lipolyticus DSM 3074</name>
    <dbReference type="NCBI Taxonomy" id="1120997"/>
    <lineage>
        <taxon>Bacteria</taxon>
        <taxon>Bacillati</taxon>
        <taxon>Bacillota</taxon>
        <taxon>Negativicutes</taxon>
        <taxon>Selenomonadales</taxon>
        <taxon>Selenomonadaceae</taxon>
        <taxon>Anaerovibrio</taxon>
    </lineage>
</organism>
<dbReference type="EMBL" id="FQYW01000005">
    <property type="protein sequence ID" value="SHI44673.1"/>
    <property type="molecule type" value="Genomic_DNA"/>
</dbReference>
<name>A0A1M6B874_9FIRM</name>
<reference evidence="1 2" key="1">
    <citation type="submission" date="2016-11" db="EMBL/GenBank/DDBJ databases">
        <authorList>
            <person name="Jaros S."/>
            <person name="Januszkiewicz K."/>
            <person name="Wedrychowicz H."/>
        </authorList>
    </citation>
    <scope>NUCLEOTIDE SEQUENCE [LARGE SCALE GENOMIC DNA]</scope>
    <source>
        <strain evidence="1 2">DSM 3074</strain>
    </source>
</reference>
<dbReference type="OrthoDB" id="1661721at2"/>
<sequence length="448" mass="51403">MNKLYQTTIQSVQGTTATDTTGKVYYIAGNNNLVAGQQVFTDGKIIYGNTFTGSQSYIPASINKGYLIYDARFVKWFKENLKVNSLCVSMVSQFTCGEKGELVILGRQTVDASIGYGKDKKQILYEIRKADKDDTTIQIYKNNNKLFSANGDVVDIEKYIDVNKYVQGGDFLQRQNGEPLEYKLKTTENTITDKALIHPNGTWNAIAELKRQYRVESYQEKYIDDEYTTTSADYVYVGVGDLKMTGSLEGDYSGQEKVWVRHGVDEDVTLGDNYYYHIDYDIYLKPYSYSMGYTWGYLWREQTAHYWHYKYYVAGAGYVNITANAVISGDTTGIKDVNLYAVQVQTHRILGDKKNYIECNNNFNWVLDKTTAVYNAESEKFDVKGYTTKYLPLDYQPLNKKAFLVQTVRGVYAWDGNTEKNLSNDYRNYNLRLRKTDIKKAKKVLENG</sequence>
<dbReference type="RefSeq" id="WP_080325342.1">
    <property type="nucleotide sequence ID" value="NZ_FQYW01000005.1"/>
</dbReference>